<keyword evidence="2" id="KW-1185">Reference proteome</keyword>
<dbReference type="KEGG" id="sind:105173804"/>
<dbReference type="PANTHER" id="PTHR33868:SF2">
    <property type="entry name" value="EXPRESSED PROTEIN"/>
    <property type="match status" value="1"/>
</dbReference>
<dbReference type="Proteomes" id="UP000504604">
    <property type="component" value="Linkage group LG1"/>
</dbReference>
<dbReference type="RefSeq" id="XP_011094003.1">
    <property type="nucleotide sequence ID" value="XM_011095701.2"/>
</dbReference>
<name>A0A6I9U8E9_SESIN</name>
<evidence type="ECO:0000313" key="5">
    <source>
        <dbReference type="RefSeq" id="XP_011094003.1"/>
    </source>
</evidence>
<accession>A0A6I9U8E9</accession>
<dbReference type="OrthoDB" id="1920951at2759"/>
<feature type="transmembrane region" description="Helical" evidence="1">
    <location>
        <begin position="426"/>
        <end position="451"/>
    </location>
</feature>
<organism evidence="2 3">
    <name type="scientific">Sesamum indicum</name>
    <name type="common">Oriental sesame</name>
    <name type="synonym">Sesamum orientale</name>
    <dbReference type="NCBI Taxonomy" id="4182"/>
    <lineage>
        <taxon>Eukaryota</taxon>
        <taxon>Viridiplantae</taxon>
        <taxon>Streptophyta</taxon>
        <taxon>Embryophyta</taxon>
        <taxon>Tracheophyta</taxon>
        <taxon>Spermatophyta</taxon>
        <taxon>Magnoliopsida</taxon>
        <taxon>eudicotyledons</taxon>
        <taxon>Gunneridae</taxon>
        <taxon>Pentapetalae</taxon>
        <taxon>asterids</taxon>
        <taxon>lamiids</taxon>
        <taxon>Lamiales</taxon>
        <taxon>Pedaliaceae</taxon>
        <taxon>Sesamum</taxon>
    </lineage>
</organism>
<dbReference type="RefSeq" id="XP_020549224.1">
    <property type="nucleotide sequence ID" value="XM_020693565.1"/>
</dbReference>
<protein>
    <submittedName>
        <fullName evidence="3 4">Uncharacterized protein LOC105173804</fullName>
    </submittedName>
</protein>
<gene>
    <name evidence="3 4 5 6" type="primary">LOC105173804</name>
</gene>
<evidence type="ECO:0000313" key="3">
    <source>
        <dbReference type="RefSeq" id="XP_011093988.1"/>
    </source>
</evidence>
<reference evidence="2" key="1">
    <citation type="submission" date="2024-10" db="UniProtKB">
        <authorList>
            <consortium name="RefSeq"/>
        </authorList>
    </citation>
    <scope>NUCLEOTIDE SEQUENCE [LARGE SCALE GENOMIC DNA]</scope>
    <source>
        <strain evidence="2">cv. Zhongzhi No. 13</strain>
    </source>
</reference>
<dbReference type="RefSeq" id="XP_011093988.1">
    <property type="nucleotide sequence ID" value="XM_011095686.2"/>
</dbReference>
<keyword evidence="1" id="KW-1133">Transmembrane helix</keyword>
<reference evidence="3 5" key="2">
    <citation type="submission" date="2025-04" db="UniProtKB">
        <authorList>
            <consortium name="RefSeq"/>
        </authorList>
    </citation>
    <scope>IDENTIFICATION</scope>
</reference>
<dbReference type="PANTHER" id="PTHR33868">
    <property type="entry name" value="EXPRESSED PROTEIN"/>
    <property type="match status" value="1"/>
</dbReference>
<dbReference type="GeneID" id="105173804"/>
<dbReference type="AlphaFoldDB" id="A0A6I9U8E9"/>
<evidence type="ECO:0000313" key="6">
    <source>
        <dbReference type="RefSeq" id="XP_020549224.1"/>
    </source>
</evidence>
<proteinExistence type="predicted"/>
<evidence type="ECO:0000313" key="4">
    <source>
        <dbReference type="RefSeq" id="XP_011093996.1"/>
    </source>
</evidence>
<evidence type="ECO:0000313" key="2">
    <source>
        <dbReference type="Proteomes" id="UP000504604"/>
    </source>
</evidence>
<dbReference type="RefSeq" id="XP_011093996.1">
    <property type="nucleotide sequence ID" value="XM_011095694.2"/>
</dbReference>
<sequence length="454" mass="50775">MMALAEARAAWQRTANRCFVQEDAKRAPKLACCSSVTPSVKQAETGTNTAAAGQDTPSTGSLPLNLPSYSNLSPNSKWWLQLQPSYVYQKGLMDEQFNSLEANMGTCQMQESLGALARKEDDPGLSNQMTSNTFSSDSQYRSFTTGDKKVFGVKEDVGELKLGGLVGDEVLKNANELYLDSESSWIGGERNTPWWRTADTGELAFLVSRSLLDHIENCDLPSPQNACVKKDMDVNTCSFGHDRIPSSLLDPNLKSGSPHHFSTHLHPPGSLTAESACKNLSMLDQAQLAYSTNKPLRDMPTHEKMHMLENDATKAQLMEALCHSQTRAREAERAATQACAEKEHVVKLVFKQAYQLFAYRQWLQLLQLENMYLHFKNNKTQSVSIVFPIMFPWTPRRSRKMLKNWQKSPSRKGAKRSYHQHDVNKYAVAFAIGLGLVGAGFLLGWTVAWMLPTW</sequence>
<evidence type="ECO:0000256" key="1">
    <source>
        <dbReference type="SAM" id="Phobius"/>
    </source>
</evidence>
<keyword evidence="1" id="KW-0472">Membrane</keyword>
<keyword evidence="1" id="KW-0812">Transmembrane</keyword>